<dbReference type="SUPFAM" id="SSF54637">
    <property type="entry name" value="Thioesterase/thiol ester dehydrase-isomerase"/>
    <property type="match status" value="1"/>
</dbReference>
<dbReference type="EMBL" id="WBMT01000034">
    <property type="protein sequence ID" value="KAB2339651.1"/>
    <property type="molecule type" value="Genomic_DNA"/>
</dbReference>
<evidence type="ECO:0000313" key="5">
    <source>
        <dbReference type="Proteomes" id="UP000468735"/>
    </source>
</evidence>
<dbReference type="InterPro" id="IPR039298">
    <property type="entry name" value="ACOT13"/>
</dbReference>
<reference evidence="4 5" key="1">
    <citation type="submission" date="2019-09" db="EMBL/GenBank/DDBJ databases">
        <title>Actinomadura physcomitrii sp. nov., a novel actinomycete isolated from moss [Physcomitrium sphaericum (Ludw) Fuernr].</title>
        <authorList>
            <person name="Zhuang X."/>
            <person name="Liu C."/>
        </authorList>
    </citation>
    <scope>NUCLEOTIDE SEQUENCE [LARGE SCALE GENOMIC DNA]</scope>
    <source>
        <strain evidence="4 5">HMC1</strain>
    </source>
</reference>
<dbReference type="OrthoDB" id="9813282at2"/>
<evidence type="ECO:0000313" key="4">
    <source>
        <dbReference type="EMBL" id="KAB2339651.1"/>
    </source>
</evidence>
<organism evidence="4 5">
    <name type="scientific">Actinomadura rudentiformis</name>
    <dbReference type="NCBI Taxonomy" id="359158"/>
    <lineage>
        <taxon>Bacteria</taxon>
        <taxon>Bacillati</taxon>
        <taxon>Actinomycetota</taxon>
        <taxon>Actinomycetes</taxon>
        <taxon>Streptosporangiales</taxon>
        <taxon>Thermomonosporaceae</taxon>
        <taxon>Actinomadura</taxon>
    </lineage>
</organism>
<dbReference type="CDD" id="cd03443">
    <property type="entry name" value="PaaI_thioesterase"/>
    <property type="match status" value="1"/>
</dbReference>
<protein>
    <submittedName>
        <fullName evidence="4">PaaI family thioesterase</fullName>
    </submittedName>
</protein>
<dbReference type="Gene3D" id="3.10.129.10">
    <property type="entry name" value="Hotdog Thioesterase"/>
    <property type="match status" value="1"/>
</dbReference>
<accession>A0A6H9Y8S2</accession>
<dbReference type="AlphaFoldDB" id="A0A6H9Y8S2"/>
<dbReference type="PANTHER" id="PTHR21660:SF1">
    <property type="entry name" value="ACYL-COENZYME A THIOESTERASE 13"/>
    <property type="match status" value="1"/>
</dbReference>
<dbReference type="PANTHER" id="PTHR21660">
    <property type="entry name" value="THIOESTERASE SUPERFAMILY MEMBER-RELATED"/>
    <property type="match status" value="1"/>
</dbReference>
<feature type="domain" description="Thioesterase" evidence="3">
    <location>
        <begin position="74"/>
        <end position="150"/>
    </location>
</feature>
<dbReference type="GO" id="GO:0047617">
    <property type="term" value="F:fatty acyl-CoA hydrolase activity"/>
    <property type="evidence" value="ECO:0007669"/>
    <property type="project" value="InterPro"/>
</dbReference>
<gene>
    <name evidence="4" type="ORF">F8566_47430</name>
</gene>
<comment type="similarity">
    <text evidence="1">Belongs to the thioesterase PaaI family.</text>
</comment>
<keyword evidence="5" id="KW-1185">Reference proteome</keyword>
<dbReference type="NCBIfam" id="TIGR00369">
    <property type="entry name" value="unchar_dom_1"/>
    <property type="match status" value="1"/>
</dbReference>
<dbReference type="Pfam" id="PF03061">
    <property type="entry name" value="4HBT"/>
    <property type="match status" value="1"/>
</dbReference>
<dbReference type="InterPro" id="IPR003736">
    <property type="entry name" value="PAAI_dom"/>
</dbReference>
<dbReference type="InterPro" id="IPR029069">
    <property type="entry name" value="HotDog_dom_sf"/>
</dbReference>
<name>A0A6H9Y8S2_9ACTN</name>
<evidence type="ECO:0000259" key="3">
    <source>
        <dbReference type="Pfam" id="PF03061"/>
    </source>
</evidence>
<comment type="caution">
    <text evidence="4">The sequence shown here is derived from an EMBL/GenBank/DDBJ whole genome shotgun (WGS) entry which is preliminary data.</text>
</comment>
<sequence length="163" mass="18366">MQLGCSEVSPRKERVLRADLHEPFTDGRDKLFADFFNNDESYFGSLIGLKVEEVRVDYARMRLPYRPRLNQPAGVVHGGAIATLIDTVVVPAIGGVYEQIPIMLTIDMQLRYLSAARETDLIAEGWITRRGKSTVFCQAEVRGEDGEVVAEGWHVYRVILPKD</sequence>
<dbReference type="Proteomes" id="UP000468735">
    <property type="component" value="Unassembled WGS sequence"/>
</dbReference>
<dbReference type="InterPro" id="IPR006683">
    <property type="entry name" value="Thioestr_dom"/>
</dbReference>
<keyword evidence="2" id="KW-0378">Hydrolase</keyword>
<evidence type="ECO:0000256" key="2">
    <source>
        <dbReference type="ARBA" id="ARBA00022801"/>
    </source>
</evidence>
<proteinExistence type="inferred from homology"/>
<evidence type="ECO:0000256" key="1">
    <source>
        <dbReference type="ARBA" id="ARBA00008324"/>
    </source>
</evidence>